<organism evidence="1 2">
    <name type="scientific">Drechslerella dactyloides</name>
    <name type="common">Nematode-trapping fungus</name>
    <name type="synonym">Arthrobotrys dactyloides</name>
    <dbReference type="NCBI Taxonomy" id="74499"/>
    <lineage>
        <taxon>Eukaryota</taxon>
        <taxon>Fungi</taxon>
        <taxon>Dikarya</taxon>
        <taxon>Ascomycota</taxon>
        <taxon>Pezizomycotina</taxon>
        <taxon>Orbiliomycetes</taxon>
        <taxon>Orbiliales</taxon>
        <taxon>Orbiliaceae</taxon>
        <taxon>Drechslerella</taxon>
    </lineage>
</organism>
<sequence>MIRRMLPVLDLGSGSIANVSGSGFRPAGPGFLTFDVKQVDFKSPARTYGRKDGCIGDSPLKSTHVLSQPTRNFGWTLRNDMCFEPNGRTGGAIPATSSISITSSTMAAPADKTAADMTGSYVMNRTLSGDTDKILSLQGVGWLLRKSLGLATVTINLTHKASDDVINIHSVAAGVISTNEDLHLDGKAYERTKDKVWGNFQVTAQKKQLSEIDDEQLREGWAGDEVIEVVADNKESKWTALQIWGFTDYEVNGKKERRYFRRVRLTHSKGVTYSHMVYDYAPLEQ</sequence>
<protein>
    <recommendedName>
        <fullName evidence="3">LCCL domain-containing protein</fullName>
    </recommendedName>
</protein>
<name>A0AAD6J6A5_DREDA</name>
<dbReference type="PANTHER" id="PTHR38115:SF1">
    <property type="entry name" value="LIPOCALIN-LIKE DOMAIN-CONTAINING PROTEIN"/>
    <property type="match status" value="1"/>
</dbReference>
<dbReference type="Proteomes" id="UP001221413">
    <property type="component" value="Unassembled WGS sequence"/>
</dbReference>
<dbReference type="AlphaFoldDB" id="A0AAD6J6A5"/>
<accession>A0AAD6J6A5</accession>
<dbReference type="InterPro" id="IPR053037">
    <property type="entry name" value="Pericyclase_pydY-like"/>
</dbReference>
<reference evidence="1" key="1">
    <citation type="submission" date="2023-01" db="EMBL/GenBank/DDBJ databases">
        <title>The chitinases involved in constricting ring structure development in the nematode-trapping fungus Drechslerella dactyloides.</title>
        <authorList>
            <person name="Wang R."/>
            <person name="Zhang L."/>
            <person name="Tang P."/>
            <person name="Li S."/>
            <person name="Liang L."/>
        </authorList>
    </citation>
    <scope>NUCLEOTIDE SEQUENCE</scope>
    <source>
        <strain evidence="1">YMF1.00031</strain>
    </source>
</reference>
<evidence type="ECO:0000313" key="1">
    <source>
        <dbReference type="EMBL" id="KAJ6264632.1"/>
    </source>
</evidence>
<gene>
    <name evidence="1" type="ORF">Dda_0781</name>
</gene>
<dbReference type="EMBL" id="JAQGDS010000001">
    <property type="protein sequence ID" value="KAJ6264632.1"/>
    <property type="molecule type" value="Genomic_DNA"/>
</dbReference>
<dbReference type="PANTHER" id="PTHR38115">
    <property type="entry name" value="LIPOCALIN-LIKE DOMAIN-CONTAINING PROTEIN"/>
    <property type="match status" value="1"/>
</dbReference>
<evidence type="ECO:0000313" key="2">
    <source>
        <dbReference type="Proteomes" id="UP001221413"/>
    </source>
</evidence>
<proteinExistence type="predicted"/>
<comment type="caution">
    <text evidence="1">The sequence shown here is derived from an EMBL/GenBank/DDBJ whole genome shotgun (WGS) entry which is preliminary data.</text>
</comment>
<keyword evidence="2" id="KW-1185">Reference proteome</keyword>
<evidence type="ECO:0008006" key="3">
    <source>
        <dbReference type="Google" id="ProtNLM"/>
    </source>
</evidence>